<dbReference type="AlphaFoldDB" id="A0A448WKT3"/>
<dbReference type="Gene3D" id="3.40.50.720">
    <property type="entry name" value="NAD(P)-binding Rossmann-like Domain"/>
    <property type="match status" value="1"/>
</dbReference>
<dbReference type="Pfam" id="PF02826">
    <property type="entry name" value="2-Hacid_dh_C"/>
    <property type="match status" value="1"/>
</dbReference>
<accession>A0A448WKT3</accession>
<reference evidence="3" key="1">
    <citation type="submission" date="2018-11" db="EMBL/GenBank/DDBJ databases">
        <authorList>
            <consortium name="Pathogen Informatics"/>
        </authorList>
    </citation>
    <scope>NUCLEOTIDE SEQUENCE</scope>
</reference>
<dbReference type="GO" id="GO:0051287">
    <property type="term" value="F:NAD binding"/>
    <property type="evidence" value="ECO:0007669"/>
    <property type="project" value="InterPro"/>
</dbReference>
<keyword evidence="1" id="KW-0560">Oxidoreductase</keyword>
<dbReference type="PROSITE" id="PS00671">
    <property type="entry name" value="D_2_HYDROXYACID_DH_3"/>
    <property type="match status" value="1"/>
</dbReference>
<dbReference type="GO" id="GO:0030267">
    <property type="term" value="F:glyoxylate reductase (NADPH) activity"/>
    <property type="evidence" value="ECO:0007669"/>
    <property type="project" value="TreeGrafter"/>
</dbReference>
<dbReference type="InterPro" id="IPR006140">
    <property type="entry name" value="D-isomer_DH_NAD-bd"/>
</dbReference>
<evidence type="ECO:0000256" key="1">
    <source>
        <dbReference type="ARBA" id="ARBA00023002"/>
    </source>
</evidence>
<dbReference type="SUPFAM" id="SSF51735">
    <property type="entry name" value="NAD(P)-binding Rossmann-fold domains"/>
    <property type="match status" value="1"/>
</dbReference>
<feature type="domain" description="D-isomer specific 2-hydroxyacid dehydrogenase NAD-binding" evidence="2">
    <location>
        <begin position="1"/>
        <end position="63"/>
    </location>
</feature>
<proteinExistence type="predicted"/>
<evidence type="ECO:0000259" key="2">
    <source>
        <dbReference type="Pfam" id="PF02826"/>
    </source>
</evidence>
<dbReference type="GO" id="GO:0008465">
    <property type="term" value="F:hydroxypyruvate reductase (NADH) activity"/>
    <property type="evidence" value="ECO:0007669"/>
    <property type="project" value="TreeGrafter"/>
</dbReference>
<keyword evidence="4" id="KW-1185">Reference proteome</keyword>
<dbReference type="Proteomes" id="UP000784294">
    <property type="component" value="Unassembled WGS sequence"/>
</dbReference>
<dbReference type="PANTHER" id="PTHR10996">
    <property type="entry name" value="2-HYDROXYACID DEHYDROGENASE-RELATED"/>
    <property type="match status" value="1"/>
</dbReference>
<dbReference type="PANTHER" id="PTHR10996:SF277">
    <property type="entry name" value="GLYOXYLATE REDUCTASE_HYDROXYPYRUVATE REDUCTASE"/>
    <property type="match status" value="1"/>
</dbReference>
<protein>
    <recommendedName>
        <fullName evidence="2">D-isomer specific 2-hydroxyacid dehydrogenase NAD-binding domain-containing protein</fullName>
    </recommendedName>
</protein>
<gene>
    <name evidence="3" type="ORF">PXEA_LOCUS7669</name>
</gene>
<dbReference type="InterPro" id="IPR029753">
    <property type="entry name" value="D-isomer_DH_CS"/>
</dbReference>
<dbReference type="InterPro" id="IPR050223">
    <property type="entry name" value="D-isomer_2-hydroxyacid_DH"/>
</dbReference>
<sequence>MKPGAIFINTSRGEVVDQDALLRALTRPGGLGGAGLDVTTPEPLPTDSPLLALSNCLVLPHIGSATKETRMLV</sequence>
<dbReference type="InterPro" id="IPR036291">
    <property type="entry name" value="NAD(P)-bd_dom_sf"/>
</dbReference>
<organism evidence="3 4">
    <name type="scientific">Protopolystoma xenopodis</name>
    <dbReference type="NCBI Taxonomy" id="117903"/>
    <lineage>
        <taxon>Eukaryota</taxon>
        <taxon>Metazoa</taxon>
        <taxon>Spiralia</taxon>
        <taxon>Lophotrochozoa</taxon>
        <taxon>Platyhelminthes</taxon>
        <taxon>Monogenea</taxon>
        <taxon>Polyopisthocotylea</taxon>
        <taxon>Polystomatidea</taxon>
        <taxon>Polystomatidae</taxon>
        <taxon>Protopolystoma</taxon>
    </lineage>
</organism>
<dbReference type="OrthoDB" id="298012at2759"/>
<name>A0A448WKT3_9PLAT</name>
<comment type="caution">
    <text evidence="3">The sequence shown here is derived from an EMBL/GenBank/DDBJ whole genome shotgun (WGS) entry which is preliminary data.</text>
</comment>
<dbReference type="EMBL" id="CAAALY010020433">
    <property type="protein sequence ID" value="VEL14229.1"/>
    <property type="molecule type" value="Genomic_DNA"/>
</dbReference>
<evidence type="ECO:0000313" key="3">
    <source>
        <dbReference type="EMBL" id="VEL14229.1"/>
    </source>
</evidence>
<evidence type="ECO:0000313" key="4">
    <source>
        <dbReference type="Proteomes" id="UP000784294"/>
    </source>
</evidence>
<dbReference type="GO" id="GO:0005829">
    <property type="term" value="C:cytosol"/>
    <property type="evidence" value="ECO:0007669"/>
    <property type="project" value="TreeGrafter"/>
</dbReference>